<dbReference type="Proteomes" id="UP000176501">
    <property type="component" value="Unassembled WGS sequence"/>
</dbReference>
<name>A0A1F7W9G3_9BACT</name>
<sequence>MSTKRLVQLPNGEFVVANELGQRVYKTFMVVSASFRCDKGCPCCTAQITTWPKGEDCWERMDDCLARCEQAGITFEYVTMSGNGEPSMYPADVLRGLKETFDRYDHLFEYRRFQTGGNILWEPEVWNIFGPTYVFETTRMSLDDAEDMEILRYRRNYTESPLFPRSRVVFNHTLLRRNEHRLLADIEGYVRRFSNVLAAVNLKILNPNTFDPNDLSSRQSQWILKHGLGKNDGQRIVELMDAHFPRVNDYNPFYDRYEWLHPSGIKITLYARLASYGLPNIVFYQGKLVDYGLKPQRLELPEGTDILALWRAAGEQSHVRA</sequence>
<evidence type="ECO:0000313" key="2">
    <source>
        <dbReference type="Proteomes" id="UP000176501"/>
    </source>
</evidence>
<evidence type="ECO:0000313" key="1">
    <source>
        <dbReference type="EMBL" id="OGL99451.1"/>
    </source>
</evidence>
<evidence type="ECO:0008006" key="3">
    <source>
        <dbReference type="Google" id="ProtNLM"/>
    </source>
</evidence>
<gene>
    <name evidence="1" type="ORF">A2304_02420</name>
</gene>
<protein>
    <recommendedName>
        <fullName evidence="3">Radical SAM core domain-containing protein</fullName>
    </recommendedName>
</protein>
<comment type="caution">
    <text evidence="1">The sequence shown here is derived from an EMBL/GenBank/DDBJ whole genome shotgun (WGS) entry which is preliminary data.</text>
</comment>
<organism evidence="1 2">
    <name type="scientific">Candidatus Uhrbacteria bacterium RIFOXYB2_FULL_57_15</name>
    <dbReference type="NCBI Taxonomy" id="1802422"/>
    <lineage>
        <taxon>Bacteria</taxon>
        <taxon>Candidatus Uhriibacteriota</taxon>
    </lineage>
</organism>
<reference evidence="1 2" key="1">
    <citation type="journal article" date="2016" name="Nat. Commun.">
        <title>Thousands of microbial genomes shed light on interconnected biogeochemical processes in an aquifer system.</title>
        <authorList>
            <person name="Anantharaman K."/>
            <person name="Brown C.T."/>
            <person name="Hug L.A."/>
            <person name="Sharon I."/>
            <person name="Castelle C.J."/>
            <person name="Probst A.J."/>
            <person name="Thomas B.C."/>
            <person name="Singh A."/>
            <person name="Wilkins M.J."/>
            <person name="Karaoz U."/>
            <person name="Brodie E.L."/>
            <person name="Williams K.H."/>
            <person name="Hubbard S.S."/>
            <person name="Banfield J.F."/>
        </authorList>
    </citation>
    <scope>NUCLEOTIDE SEQUENCE [LARGE SCALE GENOMIC DNA]</scope>
</reference>
<dbReference type="EMBL" id="MGFE01000004">
    <property type="protein sequence ID" value="OGL99451.1"/>
    <property type="molecule type" value="Genomic_DNA"/>
</dbReference>
<accession>A0A1F7W9G3</accession>
<dbReference type="AlphaFoldDB" id="A0A1F7W9G3"/>
<proteinExistence type="predicted"/>